<organism evidence="2 3">
    <name type="scientific">Cutibacterium granulosum</name>
    <dbReference type="NCBI Taxonomy" id="33011"/>
    <lineage>
        <taxon>Bacteria</taxon>
        <taxon>Bacillati</taxon>
        <taxon>Actinomycetota</taxon>
        <taxon>Actinomycetes</taxon>
        <taxon>Propionibacteriales</taxon>
        <taxon>Propionibacteriaceae</taxon>
        <taxon>Cutibacterium</taxon>
    </lineage>
</organism>
<dbReference type="AlphaFoldDB" id="A0A239WJ75"/>
<evidence type="ECO:0000313" key="3">
    <source>
        <dbReference type="Proteomes" id="UP000215332"/>
    </source>
</evidence>
<name>A0A239WJ75_9ACTN</name>
<feature type="region of interest" description="Disordered" evidence="1">
    <location>
        <begin position="45"/>
        <end position="85"/>
    </location>
</feature>
<dbReference type="KEGG" id="cgrn:4412665_01162"/>
<gene>
    <name evidence="2" type="ORF">SAMEA4412665_01162</name>
</gene>
<evidence type="ECO:0000256" key="1">
    <source>
        <dbReference type="SAM" id="MobiDB-lite"/>
    </source>
</evidence>
<dbReference type="Proteomes" id="UP000215332">
    <property type="component" value="Chromosome 1"/>
</dbReference>
<reference evidence="2 3" key="1">
    <citation type="submission" date="2017-06" db="EMBL/GenBank/DDBJ databases">
        <authorList>
            <consortium name="Pathogen Informatics"/>
        </authorList>
    </citation>
    <scope>NUCLEOTIDE SEQUENCE [LARGE SCALE GENOMIC DNA]</scope>
    <source>
        <strain evidence="2 3">NCTC11865</strain>
    </source>
</reference>
<feature type="compositionally biased region" description="Low complexity" evidence="1">
    <location>
        <begin position="61"/>
        <end position="84"/>
    </location>
</feature>
<evidence type="ECO:0000313" key="2">
    <source>
        <dbReference type="EMBL" id="SNV34685.1"/>
    </source>
</evidence>
<dbReference type="EMBL" id="LT906441">
    <property type="protein sequence ID" value="SNV34685.1"/>
    <property type="molecule type" value="Genomic_DNA"/>
</dbReference>
<protein>
    <submittedName>
        <fullName evidence="2">Uncharacterized protein</fullName>
    </submittedName>
</protein>
<sequence length="110" mass="11226">MEDVGVRVGESGNSDAAEAVAIVLGVNRDFGDDASITRNAHIVRNPSLDEGLREEPLTHLTSSSNTARRASAPASQSSSLADSAGQWDAPVGLRTKSIPVGSVAAKVAAS</sequence>
<proteinExistence type="predicted"/>
<accession>A0A239WJ75</accession>